<dbReference type="PANTHER" id="PTHR43792:SF1">
    <property type="entry name" value="N-ACETYLTRANSFERASE DOMAIN-CONTAINING PROTEIN"/>
    <property type="match status" value="1"/>
</dbReference>
<proteinExistence type="predicted"/>
<feature type="domain" description="N-acetyltransferase" evidence="1">
    <location>
        <begin position="9"/>
        <end position="155"/>
    </location>
</feature>
<dbReference type="PROSITE" id="PS51186">
    <property type="entry name" value="GNAT"/>
    <property type="match status" value="1"/>
</dbReference>
<evidence type="ECO:0000313" key="2">
    <source>
        <dbReference type="EMBL" id="CAA6799303.1"/>
    </source>
</evidence>
<dbReference type="GO" id="GO:0016747">
    <property type="term" value="F:acyltransferase activity, transferring groups other than amino-acyl groups"/>
    <property type="evidence" value="ECO:0007669"/>
    <property type="project" value="InterPro"/>
</dbReference>
<dbReference type="AlphaFoldDB" id="A0A6S6S9J7"/>
<dbReference type="Pfam" id="PF13302">
    <property type="entry name" value="Acetyltransf_3"/>
    <property type="match status" value="1"/>
</dbReference>
<dbReference type="SUPFAM" id="SSF55729">
    <property type="entry name" value="Acyl-CoA N-acyltransferases (Nat)"/>
    <property type="match status" value="1"/>
</dbReference>
<dbReference type="EMBL" id="CACVAQ010000027">
    <property type="protein sequence ID" value="CAA6799303.1"/>
    <property type="molecule type" value="Genomic_DNA"/>
</dbReference>
<dbReference type="InterPro" id="IPR000182">
    <property type="entry name" value="GNAT_dom"/>
</dbReference>
<dbReference type="PANTHER" id="PTHR43792">
    <property type="entry name" value="GNAT FAMILY, PUTATIVE (AFU_ORTHOLOGUE AFUA_3G00765)-RELATED-RELATED"/>
    <property type="match status" value="1"/>
</dbReference>
<name>A0A6S6S9J7_9BACT</name>
<sequence>MDLFKTERLAVRYLKESDLELFYDMQSNFKVMQFIKPKMNLEESQKELNRFIAYYYKNNFNIWAVTKQETNLLIGICGVYENAKKEFEIAYRLREQFWGKGYGREMARGLIQYCFEETNIELLKAYVRTANVGSIQILKQEMAYKYSFVETKTQQEEQVYELRKQDWSRLLVKKKNAPK</sequence>
<evidence type="ECO:0000259" key="1">
    <source>
        <dbReference type="PROSITE" id="PS51186"/>
    </source>
</evidence>
<dbReference type="InterPro" id="IPR016181">
    <property type="entry name" value="Acyl_CoA_acyltransferase"/>
</dbReference>
<gene>
    <name evidence="2" type="ORF">HELGO_WM29174</name>
</gene>
<protein>
    <recommendedName>
        <fullName evidence="1">N-acetyltransferase domain-containing protein</fullName>
    </recommendedName>
</protein>
<dbReference type="InterPro" id="IPR051531">
    <property type="entry name" value="N-acetyltransferase"/>
</dbReference>
<dbReference type="Gene3D" id="3.40.630.30">
    <property type="match status" value="1"/>
</dbReference>
<reference evidence="2" key="1">
    <citation type="submission" date="2020-01" db="EMBL/GenBank/DDBJ databases">
        <authorList>
            <person name="Meier V. D."/>
            <person name="Meier V D."/>
        </authorList>
    </citation>
    <scope>NUCLEOTIDE SEQUENCE</scope>
    <source>
        <strain evidence="2">HLG_WM_MAG_10</strain>
    </source>
</reference>
<accession>A0A6S6S9J7</accession>
<organism evidence="2">
    <name type="scientific">uncultured Aureispira sp</name>
    <dbReference type="NCBI Taxonomy" id="1331704"/>
    <lineage>
        <taxon>Bacteria</taxon>
        <taxon>Pseudomonadati</taxon>
        <taxon>Bacteroidota</taxon>
        <taxon>Saprospiria</taxon>
        <taxon>Saprospirales</taxon>
        <taxon>Saprospiraceae</taxon>
        <taxon>Aureispira</taxon>
        <taxon>environmental samples</taxon>
    </lineage>
</organism>